<proteinExistence type="predicted"/>
<accession>A0A378SL43</accession>
<organism evidence="1 2">
    <name type="scientific">Mycolicibacterium gilvum</name>
    <dbReference type="NCBI Taxonomy" id="1804"/>
    <lineage>
        <taxon>Bacteria</taxon>
        <taxon>Bacillati</taxon>
        <taxon>Actinomycetota</taxon>
        <taxon>Actinomycetes</taxon>
        <taxon>Mycobacteriales</taxon>
        <taxon>Mycobacteriaceae</taxon>
        <taxon>Mycolicibacterium</taxon>
    </lineage>
</organism>
<protein>
    <submittedName>
        <fullName evidence="1">Putative phiRv2 prophage protein</fullName>
    </submittedName>
</protein>
<evidence type="ECO:0000313" key="1">
    <source>
        <dbReference type="EMBL" id="STZ43549.1"/>
    </source>
</evidence>
<dbReference type="Pfam" id="PF10888">
    <property type="entry name" value="DUF2742"/>
    <property type="match status" value="1"/>
</dbReference>
<sequence length="116" mass="12891">MTYESASQQVSWSDVHAFVLPKLKKAGDWPMAGSPEWCLLDDHHPVKWAAVLDAGQHWILRVEGWQTADCDASAAISAGADWAATSRLVTQHNSYFAARPWTARQTFLPKVGGWLQ</sequence>
<dbReference type="InterPro" id="IPR024384">
    <property type="entry name" value="DUF2742"/>
</dbReference>
<evidence type="ECO:0000313" key="2">
    <source>
        <dbReference type="Proteomes" id="UP000254291"/>
    </source>
</evidence>
<dbReference type="AlphaFoldDB" id="A0A378SL43"/>
<reference evidence="1 2" key="1">
    <citation type="submission" date="2018-06" db="EMBL/GenBank/DDBJ databases">
        <authorList>
            <consortium name="Pathogen Informatics"/>
            <person name="Doyle S."/>
        </authorList>
    </citation>
    <scope>NUCLEOTIDE SEQUENCE [LARGE SCALE GENOMIC DNA]</scope>
    <source>
        <strain evidence="1 2">NCTC10742</strain>
    </source>
</reference>
<dbReference type="RefSeq" id="WP_115327399.1">
    <property type="nucleotide sequence ID" value="NZ_UGQM01000001.1"/>
</dbReference>
<dbReference type="EMBL" id="UGQM01000001">
    <property type="protein sequence ID" value="STZ43549.1"/>
    <property type="molecule type" value="Genomic_DNA"/>
</dbReference>
<gene>
    <name evidence="1" type="ORF">NCTC10742_02775</name>
</gene>
<name>A0A378SL43_9MYCO</name>
<dbReference type="Proteomes" id="UP000254291">
    <property type="component" value="Unassembled WGS sequence"/>
</dbReference>